<dbReference type="PANTHER" id="PTHR11559">
    <property type="entry name" value="CARBOXYLESTERASE"/>
    <property type="match status" value="1"/>
</dbReference>
<accession>A0AAV7ASV6</accession>
<evidence type="ECO:0000256" key="4">
    <source>
        <dbReference type="RuleBase" id="RU361235"/>
    </source>
</evidence>
<name>A0AAV7ASV6_ENGPU</name>
<protein>
    <recommendedName>
        <fullName evidence="4">Carboxylic ester hydrolase</fullName>
        <ecNumber evidence="4">3.1.1.-</ecNumber>
    </recommendedName>
</protein>
<keyword evidence="3" id="KW-1015">Disulfide bond</keyword>
<dbReference type="CDD" id="cd00312">
    <property type="entry name" value="Esterase_lipase"/>
    <property type="match status" value="1"/>
</dbReference>
<keyword evidence="7" id="KW-1185">Reference proteome</keyword>
<dbReference type="GO" id="GO:0016787">
    <property type="term" value="F:hydrolase activity"/>
    <property type="evidence" value="ECO:0007669"/>
    <property type="project" value="UniProtKB-KW"/>
</dbReference>
<dbReference type="Pfam" id="PF00135">
    <property type="entry name" value="COesterase"/>
    <property type="match status" value="1"/>
</dbReference>
<dbReference type="InterPro" id="IPR019819">
    <property type="entry name" value="Carboxylesterase_B_CS"/>
</dbReference>
<evidence type="ECO:0000313" key="6">
    <source>
        <dbReference type="EMBL" id="KAG8562430.1"/>
    </source>
</evidence>
<proteinExistence type="inferred from homology"/>
<sequence>MALLVLTFLLWPLFQGTLGSDEMGIYPLVETKYGKLQGKTLTVKETNRTVHAFYGVPFAKPPVGSLRFAAPETPESWISQREAQEHAPLCLQSHHTLKQMTSFFEVPLQLPRLSEDCLYLNIFTPAEREKDSKLPVMVFIHGGGLRFGGAGMFEGSALSAFENVVVVSIQYRLGFLGFFSTGDEQAPGNYGFMDQVAALKWIQENIMNFGGDSNLVTIFGESAGGISVSVLMMSPMARGLFHRAIAESGVALIPDLMADNTKDFSFIKKTVSNISACDQIVLIDCLREKTEDEISLISGSLSKIFFPGRIDGRFLPKPAVQLLTEKAVAPVPFIIGVNNHEFGYVLPMTFNITGLKEGLPRDHVQHILMSKRLLGVQQEIIALVMDQYFGNTTDPFKIRDNFLDLCGDYMFVIPALSTANYHRDSGAPVYFYEFQHRPSLFKDLKPNYVKADHADEIFFVVGGPFLDKGIMFSGPDTEEEKNLSKAVMKYWANFARKGDPNGPGLVQWPQYDQYKGYLQINVNPSPGYGLKAEEYEFWTKTLHQKILTLSQKN</sequence>
<gene>
    <name evidence="6" type="ORF">GDO81_015674</name>
</gene>
<dbReference type="PROSITE" id="PS00941">
    <property type="entry name" value="CARBOXYLESTERASE_B_2"/>
    <property type="match status" value="1"/>
</dbReference>
<organism evidence="6 7">
    <name type="scientific">Engystomops pustulosus</name>
    <name type="common">Tungara frog</name>
    <name type="synonym">Physalaemus pustulosus</name>
    <dbReference type="NCBI Taxonomy" id="76066"/>
    <lineage>
        <taxon>Eukaryota</taxon>
        <taxon>Metazoa</taxon>
        <taxon>Chordata</taxon>
        <taxon>Craniata</taxon>
        <taxon>Vertebrata</taxon>
        <taxon>Euteleostomi</taxon>
        <taxon>Amphibia</taxon>
        <taxon>Batrachia</taxon>
        <taxon>Anura</taxon>
        <taxon>Neobatrachia</taxon>
        <taxon>Hyloidea</taxon>
        <taxon>Leptodactylidae</taxon>
        <taxon>Leiuperinae</taxon>
        <taxon>Engystomops</taxon>
    </lineage>
</organism>
<comment type="similarity">
    <text evidence="1 4">Belongs to the type-B carboxylesterase/lipase family.</text>
</comment>
<dbReference type="PROSITE" id="PS00122">
    <property type="entry name" value="CARBOXYLESTERASE_B_1"/>
    <property type="match status" value="1"/>
</dbReference>
<comment type="caution">
    <text evidence="6">The sequence shown here is derived from an EMBL/GenBank/DDBJ whole genome shotgun (WGS) entry which is preliminary data.</text>
</comment>
<dbReference type="FunFam" id="3.40.50.1820:FF:000011">
    <property type="entry name" value="Carboxylic ester hydrolase"/>
    <property type="match status" value="1"/>
</dbReference>
<feature type="domain" description="Carboxylesterase type B" evidence="5">
    <location>
        <begin position="27"/>
        <end position="538"/>
    </location>
</feature>
<evidence type="ECO:0000259" key="5">
    <source>
        <dbReference type="Pfam" id="PF00135"/>
    </source>
</evidence>
<dbReference type="Gene3D" id="3.40.50.1820">
    <property type="entry name" value="alpha/beta hydrolase"/>
    <property type="match status" value="1"/>
</dbReference>
<feature type="signal peptide" evidence="4">
    <location>
        <begin position="1"/>
        <end position="19"/>
    </location>
</feature>
<dbReference type="InterPro" id="IPR050309">
    <property type="entry name" value="Type-B_Carboxylest/Lipase"/>
</dbReference>
<evidence type="ECO:0000256" key="3">
    <source>
        <dbReference type="ARBA" id="ARBA00023157"/>
    </source>
</evidence>
<dbReference type="Proteomes" id="UP000824782">
    <property type="component" value="Unassembled WGS sequence"/>
</dbReference>
<dbReference type="EC" id="3.1.1.-" evidence="4"/>
<dbReference type="EMBL" id="WNYA01000007">
    <property type="protein sequence ID" value="KAG8562430.1"/>
    <property type="molecule type" value="Genomic_DNA"/>
</dbReference>
<evidence type="ECO:0000313" key="7">
    <source>
        <dbReference type="Proteomes" id="UP000824782"/>
    </source>
</evidence>
<dbReference type="InterPro" id="IPR019826">
    <property type="entry name" value="Carboxylesterase_B_AS"/>
</dbReference>
<dbReference type="InterPro" id="IPR029058">
    <property type="entry name" value="AB_hydrolase_fold"/>
</dbReference>
<reference evidence="6" key="1">
    <citation type="thesis" date="2020" institute="ProQuest LLC" country="789 East Eisenhower Parkway, Ann Arbor, MI, USA">
        <title>Comparative Genomics and Chromosome Evolution.</title>
        <authorList>
            <person name="Mudd A.B."/>
        </authorList>
    </citation>
    <scope>NUCLEOTIDE SEQUENCE</scope>
    <source>
        <strain evidence="6">237g6f4</strain>
        <tissue evidence="6">Blood</tissue>
    </source>
</reference>
<dbReference type="SUPFAM" id="SSF53474">
    <property type="entry name" value="alpha/beta-Hydrolases"/>
    <property type="match status" value="1"/>
</dbReference>
<evidence type="ECO:0000256" key="2">
    <source>
        <dbReference type="ARBA" id="ARBA00022801"/>
    </source>
</evidence>
<dbReference type="AlphaFoldDB" id="A0AAV7ASV6"/>
<evidence type="ECO:0000256" key="1">
    <source>
        <dbReference type="ARBA" id="ARBA00005964"/>
    </source>
</evidence>
<feature type="chain" id="PRO_5043105542" description="Carboxylic ester hydrolase" evidence="4">
    <location>
        <begin position="20"/>
        <end position="553"/>
    </location>
</feature>
<keyword evidence="4" id="KW-0732">Signal</keyword>
<keyword evidence="2 4" id="KW-0378">Hydrolase</keyword>
<dbReference type="InterPro" id="IPR002018">
    <property type="entry name" value="CarbesteraseB"/>
</dbReference>